<evidence type="ECO:0000313" key="1">
    <source>
        <dbReference type="EMBL" id="KXA44269.1"/>
    </source>
</evidence>
<keyword evidence="2" id="KW-1185">Reference proteome</keyword>
<dbReference type="PATRIC" id="fig|28128.5.peg.186"/>
<dbReference type="EMBL" id="LRQG01000010">
    <property type="protein sequence ID" value="KXA44269.1"/>
    <property type="molecule type" value="Genomic_DNA"/>
</dbReference>
<sequence length="47" mass="5048">MFGCKLFRVFGSPPGNPLGETNRLPLSVCGGCLLKDGYSEAKTLFLL</sequence>
<reference evidence="2" key="1">
    <citation type="submission" date="2016-01" db="EMBL/GenBank/DDBJ databases">
        <authorList>
            <person name="Mitreva M."/>
            <person name="Pepin K.H."/>
            <person name="Mihindukulasuriya K.A."/>
            <person name="Fulton R."/>
            <person name="Fronick C."/>
            <person name="O'Laughlin M."/>
            <person name="Miner T."/>
            <person name="Herter B."/>
            <person name="Rosa B.A."/>
            <person name="Cordes M."/>
            <person name="Tomlinson C."/>
            <person name="Wollam A."/>
            <person name="Palsikar V.B."/>
            <person name="Mardis E.R."/>
            <person name="Wilson R.K."/>
        </authorList>
    </citation>
    <scope>NUCLEOTIDE SEQUENCE [LARGE SCALE GENOMIC DNA]</scope>
    <source>
        <strain evidence="2">MJR7716</strain>
    </source>
</reference>
<dbReference type="Proteomes" id="UP000070533">
    <property type="component" value="Unassembled WGS sequence"/>
</dbReference>
<name>A0A133QN12_9BACT</name>
<proteinExistence type="predicted"/>
<gene>
    <name evidence="1" type="ORF">HMPREF3226_00185</name>
</gene>
<organism evidence="1 2">
    <name type="scientific">Prevotella corporis</name>
    <dbReference type="NCBI Taxonomy" id="28128"/>
    <lineage>
        <taxon>Bacteria</taxon>
        <taxon>Pseudomonadati</taxon>
        <taxon>Bacteroidota</taxon>
        <taxon>Bacteroidia</taxon>
        <taxon>Bacteroidales</taxon>
        <taxon>Prevotellaceae</taxon>
        <taxon>Prevotella</taxon>
    </lineage>
</organism>
<dbReference type="AlphaFoldDB" id="A0A133QN12"/>
<comment type="caution">
    <text evidence="1">The sequence shown here is derived from an EMBL/GenBank/DDBJ whole genome shotgun (WGS) entry which is preliminary data.</text>
</comment>
<accession>A0A133QN12</accession>
<evidence type="ECO:0000313" key="2">
    <source>
        <dbReference type="Proteomes" id="UP000070533"/>
    </source>
</evidence>
<protein>
    <submittedName>
        <fullName evidence="1">Uncharacterized protein</fullName>
    </submittedName>
</protein>